<dbReference type="PROSITE" id="PS50850">
    <property type="entry name" value="MFS"/>
    <property type="match status" value="1"/>
</dbReference>
<evidence type="ECO:0000256" key="8">
    <source>
        <dbReference type="SAM" id="Phobius"/>
    </source>
</evidence>
<protein>
    <submittedName>
        <fullName evidence="10">Sugar porter (SP) family MFS transporter</fullName>
    </submittedName>
</protein>
<dbReference type="Proteomes" id="UP001163105">
    <property type="component" value="Unassembled WGS sequence"/>
</dbReference>
<dbReference type="InterPro" id="IPR003663">
    <property type="entry name" value="Sugar/inositol_transpt"/>
</dbReference>
<evidence type="ECO:0000256" key="4">
    <source>
        <dbReference type="ARBA" id="ARBA00022448"/>
    </source>
</evidence>
<evidence type="ECO:0000256" key="6">
    <source>
        <dbReference type="ARBA" id="ARBA00022989"/>
    </source>
</evidence>
<dbReference type="PANTHER" id="PTHR48022:SF38">
    <property type="entry name" value="MAJOR FACILITATOR SUPERFAMILY (MFS) PROFILE DOMAIN-CONTAINING PROTEIN-RELATED"/>
    <property type="match status" value="1"/>
</dbReference>
<keyword evidence="7 8" id="KW-0472">Membrane</keyword>
<dbReference type="InterPro" id="IPR007325">
    <property type="entry name" value="KFase/CYL"/>
</dbReference>
<keyword evidence="4" id="KW-0813">Transport</keyword>
<dbReference type="GO" id="GO:0019441">
    <property type="term" value="P:L-tryptophan catabolic process to kynurenine"/>
    <property type="evidence" value="ECO:0007669"/>
    <property type="project" value="InterPro"/>
</dbReference>
<comment type="subcellular location">
    <subcellularLocation>
        <location evidence="1">Membrane</location>
        <topology evidence="1">Multi-pass membrane protein</topology>
    </subcellularLocation>
</comment>
<evidence type="ECO:0000256" key="3">
    <source>
        <dbReference type="ARBA" id="ARBA00010992"/>
    </source>
</evidence>
<evidence type="ECO:0000313" key="11">
    <source>
        <dbReference type="Proteomes" id="UP001163105"/>
    </source>
</evidence>
<keyword evidence="6 8" id="KW-1133">Transmembrane helix</keyword>
<evidence type="ECO:0000256" key="2">
    <source>
        <dbReference type="ARBA" id="ARBA00007865"/>
    </source>
</evidence>
<proteinExistence type="inferred from homology"/>
<dbReference type="PROSITE" id="PS00217">
    <property type="entry name" value="SUGAR_TRANSPORT_2"/>
    <property type="match status" value="1"/>
</dbReference>
<dbReference type="NCBIfam" id="TIGR00879">
    <property type="entry name" value="SP"/>
    <property type="match status" value="1"/>
</dbReference>
<dbReference type="Pfam" id="PF00083">
    <property type="entry name" value="Sugar_tr"/>
    <property type="match status" value="1"/>
</dbReference>
<dbReference type="GO" id="GO:0005351">
    <property type="term" value="F:carbohydrate:proton symporter activity"/>
    <property type="evidence" value="ECO:0007669"/>
    <property type="project" value="TreeGrafter"/>
</dbReference>
<accession>A0AB34FZ79</accession>
<keyword evidence="5 8" id="KW-0812">Transmembrane</keyword>
<evidence type="ECO:0000259" key="9">
    <source>
        <dbReference type="PROSITE" id="PS50850"/>
    </source>
</evidence>
<feature type="transmembrane region" description="Helical" evidence="8">
    <location>
        <begin position="158"/>
        <end position="184"/>
    </location>
</feature>
<dbReference type="InterPro" id="IPR020846">
    <property type="entry name" value="MFS_dom"/>
</dbReference>
<feature type="domain" description="Major facilitator superfamily (MFS) profile" evidence="9">
    <location>
        <begin position="21"/>
        <end position="477"/>
    </location>
</feature>
<dbReference type="PRINTS" id="PR00171">
    <property type="entry name" value="SUGRTRNSPORT"/>
</dbReference>
<dbReference type="EMBL" id="JAQHRD010000002">
    <property type="protein sequence ID" value="KAJ6444078.1"/>
    <property type="molecule type" value="Genomic_DNA"/>
</dbReference>
<feature type="transmembrane region" description="Helical" evidence="8">
    <location>
        <begin position="190"/>
        <end position="213"/>
    </location>
</feature>
<comment type="caution">
    <text evidence="10">The sequence shown here is derived from an EMBL/GenBank/DDBJ whole genome shotgun (WGS) entry which is preliminary data.</text>
</comment>
<evidence type="ECO:0000313" key="10">
    <source>
        <dbReference type="EMBL" id="KAJ6444078.1"/>
    </source>
</evidence>
<feature type="transmembrane region" description="Helical" evidence="8">
    <location>
        <begin position="76"/>
        <end position="96"/>
    </location>
</feature>
<feature type="transmembrane region" description="Helical" evidence="8">
    <location>
        <begin position="20"/>
        <end position="43"/>
    </location>
</feature>
<sequence>MESPQPKGPRRSRTSPYNRLVTIAVAFGSFTYGYCSAIIGSTIGQPGWYDFFGLPMQGEEGYGSRTTKAIATANGLYSAGGAVGSLFIMWAATALGRKTSIQIGALCAVVGGAFQGGAANLAMFQVGRVISGLGIGILVTACPMYLSELSPPDKRGWLVGHHAIFLVFGYMLSGWLGFACYFATDVNASFAWRFPLCVQCLAPLVLLVTSIWIPRSPRWLLQKGKVEHAWKVLRELRKSPEDPDNLVAKEELYQVKMQIALDAQKLKAMGCTPWSAVIKKKSYRKRMIIGFLTQWGAEFAGPLVINNYSVILYTNLGQTNYMPLLLSALWLTTAGIIYNPLGAWMHDKVNSRRWMFMVGLFGCLFTTSGLIGCIAQYGGTTNQAGNAAGVFFVFLYLAFQGTLCDTTMYLYVSEIFPTEIRPIGMGFSLFGQFASTIILLQTAPIGLDQVGWRYYLVIVAWCIVFIPIVYFFFPETARLSLEEISARFGDDVAVHVNDVSEAQRKELDDFLRSADVTVIADRSADGEKVSAEMVEETQIAPAGIMSEWDIIIVFPWGYSMVDLTNGLQKMLENDGLASEYHKPVLSGRNGFFRFAGDAVSGDEVPCGFTLLHDKLEALGFTSKTNPGAATESLIHNTPFCKQPFKKRSNSEGKMGAAQTPLTNGSALLPYDVPFDSLPDKRRVWHAKPGSREEGLGRLALLTPDVVAEAARGCIRTGIRVSLNWDLTKLDIANFNRAPAQHHITSLLGGAGFDDVYIFNPQQSSQWDGLRHFSAPFPTTENPSQRLFYGGTTAAEISDRSNLRLGIHHWAKEGICGRGVLLDYAAYAERNGTSYSALSNHAIPLQTLKQIAADQGLEFRRGDILFVRIGLTQEWDTQMSSADKQAYAQDPSPEHAGVEGTEEMLRWIWDEGFAAVAGDAVSFEVYPPQKSYPRAGAEAVPGLFMHEYLIAGWGLPVGELFDLEELSRTCQRLGSPPNCLAIF</sequence>
<keyword evidence="11" id="KW-1185">Reference proteome</keyword>
<dbReference type="AlphaFoldDB" id="A0AB34FZ79"/>
<feature type="transmembrane region" description="Helical" evidence="8">
    <location>
        <begin position="452"/>
        <end position="473"/>
    </location>
</feature>
<dbReference type="InterPro" id="IPR005828">
    <property type="entry name" value="MFS_sugar_transport-like"/>
</dbReference>
<feature type="transmembrane region" description="Helical" evidence="8">
    <location>
        <begin position="423"/>
        <end position="440"/>
    </location>
</feature>
<evidence type="ECO:0000256" key="1">
    <source>
        <dbReference type="ARBA" id="ARBA00004141"/>
    </source>
</evidence>
<gene>
    <name evidence="10" type="ORF">O9K51_02472</name>
</gene>
<dbReference type="InterPro" id="IPR050360">
    <property type="entry name" value="MFS_Sugar_Transporters"/>
</dbReference>
<dbReference type="InterPro" id="IPR036259">
    <property type="entry name" value="MFS_trans_sf"/>
</dbReference>
<comment type="similarity">
    <text evidence="2">Belongs to the Cyclase 1 superfamily.</text>
</comment>
<comment type="similarity">
    <text evidence="3">Belongs to the major facilitator superfamily. Sugar transporter (TC 2.A.1.1) family.</text>
</comment>
<evidence type="ECO:0000256" key="7">
    <source>
        <dbReference type="ARBA" id="ARBA00023136"/>
    </source>
</evidence>
<reference evidence="10" key="1">
    <citation type="submission" date="2023-01" db="EMBL/GenBank/DDBJ databases">
        <title>The growth and conidiation of Purpureocillium lavendulum are regulated by nitrogen source and histone H3K14 acetylation.</title>
        <authorList>
            <person name="Tang P."/>
            <person name="Han J."/>
            <person name="Zhang C."/>
            <person name="Tang P."/>
            <person name="Qi F."/>
            <person name="Zhang K."/>
            <person name="Liang L."/>
        </authorList>
    </citation>
    <scope>NUCLEOTIDE SEQUENCE</scope>
    <source>
        <strain evidence="10">YMF1.00683</strain>
    </source>
</reference>
<feature type="transmembrane region" description="Helical" evidence="8">
    <location>
        <begin position="389"/>
        <end position="411"/>
    </location>
</feature>
<feature type="transmembrane region" description="Helical" evidence="8">
    <location>
        <begin position="129"/>
        <end position="146"/>
    </location>
</feature>
<dbReference type="SUPFAM" id="SSF103473">
    <property type="entry name" value="MFS general substrate transporter"/>
    <property type="match status" value="1"/>
</dbReference>
<dbReference type="Pfam" id="PF04199">
    <property type="entry name" value="Cyclase"/>
    <property type="match status" value="1"/>
</dbReference>
<evidence type="ECO:0000256" key="5">
    <source>
        <dbReference type="ARBA" id="ARBA00022692"/>
    </source>
</evidence>
<dbReference type="InterPro" id="IPR037175">
    <property type="entry name" value="KFase_sf"/>
</dbReference>
<dbReference type="InterPro" id="IPR005829">
    <property type="entry name" value="Sugar_transporter_CS"/>
</dbReference>
<dbReference type="GO" id="GO:0004061">
    <property type="term" value="F:arylformamidase activity"/>
    <property type="evidence" value="ECO:0007669"/>
    <property type="project" value="InterPro"/>
</dbReference>
<dbReference type="GO" id="GO:0016020">
    <property type="term" value="C:membrane"/>
    <property type="evidence" value="ECO:0007669"/>
    <property type="project" value="UniProtKB-SubCell"/>
</dbReference>
<dbReference type="Gene3D" id="1.20.1250.20">
    <property type="entry name" value="MFS general substrate transporter like domains"/>
    <property type="match status" value="1"/>
</dbReference>
<dbReference type="Gene3D" id="3.50.30.50">
    <property type="entry name" value="Putative cyclase"/>
    <property type="match status" value="1"/>
</dbReference>
<feature type="transmembrane region" description="Helical" evidence="8">
    <location>
        <begin position="288"/>
        <end position="309"/>
    </location>
</feature>
<organism evidence="10 11">
    <name type="scientific">Purpureocillium lavendulum</name>
    <dbReference type="NCBI Taxonomy" id="1247861"/>
    <lineage>
        <taxon>Eukaryota</taxon>
        <taxon>Fungi</taxon>
        <taxon>Dikarya</taxon>
        <taxon>Ascomycota</taxon>
        <taxon>Pezizomycotina</taxon>
        <taxon>Sordariomycetes</taxon>
        <taxon>Hypocreomycetidae</taxon>
        <taxon>Hypocreales</taxon>
        <taxon>Ophiocordycipitaceae</taxon>
        <taxon>Purpureocillium</taxon>
    </lineage>
</organism>
<feature type="transmembrane region" description="Helical" evidence="8">
    <location>
        <begin position="354"/>
        <end position="377"/>
    </location>
</feature>
<feature type="transmembrane region" description="Helical" evidence="8">
    <location>
        <begin position="321"/>
        <end position="342"/>
    </location>
</feature>
<dbReference type="PANTHER" id="PTHR48022">
    <property type="entry name" value="PLASTIDIC GLUCOSE TRANSPORTER 4"/>
    <property type="match status" value="1"/>
</dbReference>
<name>A0AB34FZ79_9HYPO</name>